<feature type="compositionally biased region" description="Basic and acidic residues" evidence="1">
    <location>
        <begin position="142"/>
        <end position="160"/>
    </location>
</feature>
<feature type="region of interest" description="Disordered" evidence="1">
    <location>
        <begin position="473"/>
        <end position="516"/>
    </location>
</feature>
<dbReference type="HOGENOM" id="CLU_409365_0_0_1"/>
<reference evidence="2 3" key="1">
    <citation type="submission" date="2013-03" db="EMBL/GenBank/DDBJ databases">
        <title>The Genome Sequence of Phialophora europaea CBS 101466.</title>
        <authorList>
            <consortium name="The Broad Institute Genomics Platform"/>
            <person name="Cuomo C."/>
            <person name="de Hoog S."/>
            <person name="Gorbushina A."/>
            <person name="Walker B."/>
            <person name="Young S.K."/>
            <person name="Zeng Q."/>
            <person name="Gargeya S."/>
            <person name="Fitzgerald M."/>
            <person name="Haas B."/>
            <person name="Abouelleil A."/>
            <person name="Allen A.W."/>
            <person name="Alvarado L."/>
            <person name="Arachchi H.M."/>
            <person name="Berlin A.M."/>
            <person name="Chapman S.B."/>
            <person name="Gainer-Dewar J."/>
            <person name="Goldberg J."/>
            <person name="Griggs A."/>
            <person name="Gujja S."/>
            <person name="Hansen M."/>
            <person name="Howarth C."/>
            <person name="Imamovic A."/>
            <person name="Ireland A."/>
            <person name="Larimer J."/>
            <person name="McCowan C."/>
            <person name="Murphy C."/>
            <person name="Pearson M."/>
            <person name="Poon T.W."/>
            <person name="Priest M."/>
            <person name="Roberts A."/>
            <person name="Saif S."/>
            <person name="Shea T."/>
            <person name="Sisk P."/>
            <person name="Sykes S."/>
            <person name="Wortman J."/>
            <person name="Nusbaum C."/>
            <person name="Birren B."/>
        </authorList>
    </citation>
    <scope>NUCLEOTIDE SEQUENCE [LARGE SCALE GENOMIC DNA]</scope>
    <source>
        <strain evidence="2 3">CBS 101466</strain>
    </source>
</reference>
<organism evidence="2 3">
    <name type="scientific">Cyphellophora europaea (strain CBS 101466)</name>
    <name type="common">Phialophora europaea</name>
    <dbReference type="NCBI Taxonomy" id="1220924"/>
    <lineage>
        <taxon>Eukaryota</taxon>
        <taxon>Fungi</taxon>
        <taxon>Dikarya</taxon>
        <taxon>Ascomycota</taxon>
        <taxon>Pezizomycotina</taxon>
        <taxon>Eurotiomycetes</taxon>
        <taxon>Chaetothyriomycetidae</taxon>
        <taxon>Chaetothyriales</taxon>
        <taxon>Cyphellophoraceae</taxon>
        <taxon>Cyphellophora</taxon>
    </lineage>
</organism>
<sequence length="685" mass="75393">MSVSCSCRGISYSRWRLNVLSQLYAPRHDVRPELLFLHPQSRGVSTKRSYGGKGIGQGPQAGSSLSESLKEPGNSEPELSSSNREHLSVSSTARKDASKSRNRKPKSSWVRRPRHGEFDLFGSQTQVDLRSAIKALTALARQGDRDATGKPPKPQRDPDLPHSPVLHLVNNRTRLVKERSQKLRVRRSQSPLNYDPWASILADPVRICAGSGLRMPLALMNGWGLVEHPENKGEVYTLPTELADVEKLETMGVRLLDQKREDREAYQYPPPAAGDIGIDNPPHLNQSEAANATASNDSAQSLPEQRPLPPYDGRTKSFPPPPQTATPSKPIAFRLLPSLTLLRQMTLSLTAFNPRTNTLKTTRSAVSRLIPVDLKKRLAEIMHYDRQRRQVERQTGVTIMKPTPKEAMLDLPNLQWQEGVTGRALKLLRRRVSVALKRVLELEAGAVQLRRVQVWGDGFVAGQIFERNVTGAGVGPTAAAANSQRVSNETKDENDARSIHGDIPSSNDAEAGSTSIAPSRGVLQTRVYLHFGPYPSATVSAYANSCNATDGLPPHAHATTKAYLPILLPSPNNKQQFPIFPLQPLLGHDTYADLRAAVLQRVKNNEFAIYGNVACETDGAGFTLCIKASAWHASSVIREIWALWRFVGGKEALELWEMGIDMGSEAVVCDPRLLERSAMVEAAAE</sequence>
<dbReference type="eggNOG" id="ENOG502RJDS">
    <property type="taxonomic scope" value="Eukaryota"/>
</dbReference>
<dbReference type="Proteomes" id="UP000030752">
    <property type="component" value="Unassembled WGS sequence"/>
</dbReference>
<dbReference type="GeneID" id="19971751"/>
<evidence type="ECO:0000313" key="2">
    <source>
        <dbReference type="EMBL" id="ETN40137.1"/>
    </source>
</evidence>
<feature type="region of interest" description="Disordered" evidence="1">
    <location>
        <begin position="260"/>
        <end position="330"/>
    </location>
</feature>
<name>W2RUL2_CYPE1</name>
<feature type="compositionally biased region" description="Basic and acidic residues" evidence="1">
    <location>
        <begin position="488"/>
        <end position="500"/>
    </location>
</feature>
<proteinExistence type="predicted"/>
<evidence type="ECO:0000313" key="3">
    <source>
        <dbReference type="Proteomes" id="UP000030752"/>
    </source>
</evidence>
<feature type="region of interest" description="Disordered" evidence="1">
    <location>
        <begin position="140"/>
        <end position="165"/>
    </location>
</feature>
<keyword evidence="3" id="KW-1185">Reference proteome</keyword>
<protein>
    <submittedName>
        <fullName evidence="2">Uncharacterized protein</fullName>
    </submittedName>
</protein>
<dbReference type="EMBL" id="KB822720">
    <property type="protein sequence ID" value="ETN40137.1"/>
    <property type="molecule type" value="Genomic_DNA"/>
</dbReference>
<evidence type="ECO:0000256" key="1">
    <source>
        <dbReference type="SAM" id="MobiDB-lite"/>
    </source>
</evidence>
<dbReference type="VEuPathDB" id="FungiDB:HMPREF1541_04412"/>
<accession>W2RUL2</accession>
<gene>
    <name evidence="2" type="ORF">HMPREF1541_04412</name>
</gene>
<dbReference type="InParanoid" id="W2RUL2"/>
<dbReference type="OrthoDB" id="3363286at2759"/>
<feature type="compositionally biased region" description="Basic residues" evidence="1">
    <location>
        <begin position="100"/>
        <end position="111"/>
    </location>
</feature>
<feature type="compositionally biased region" description="Polar residues" evidence="1">
    <location>
        <begin position="504"/>
        <end position="516"/>
    </location>
</feature>
<dbReference type="RefSeq" id="XP_008716980.1">
    <property type="nucleotide sequence ID" value="XM_008718758.1"/>
</dbReference>
<dbReference type="AlphaFoldDB" id="W2RUL2"/>
<feature type="compositionally biased region" description="Basic and acidic residues" evidence="1">
    <location>
        <begin position="83"/>
        <end position="99"/>
    </location>
</feature>
<feature type="region of interest" description="Disordered" evidence="1">
    <location>
        <begin position="42"/>
        <end position="111"/>
    </location>
</feature>
<feature type="compositionally biased region" description="Polar residues" evidence="1">
    <location>
        <begin position="283"/>
        <end position="303"/>
    </location>
</feature>
<dbReference type="STRING" id="1220924.W2RUL2"/>